<comment type="caution">
    <text evidence="5">The sequence shown here is derived from an EMBL/GenBank/DDBJ whole genome shotgun (WGS) entry which is preliminary data.</text>
</comment>
<accession>A0A2T9YGS6</accession>
<feature type="region of interest" description="Disordered" evidence="3">
    <location>
        <begin position="1"/>
        <end position="41"/>
    </location>
</feature>
<dbReference type="OrthoDB" id="8033832at2759"/>
<dbReference type="STRING" id="133385.A0A2T9YGS6"/>
<dbReference type="InterPro" id="IPR038187">
    <property type="entry name" value="NAC_A/B_dom_sf"/>
</dbReference>
<dbReference type="SMART" id="SM01407">
    <property type="entry name" value="NAC"/>
    <property type="match status" value="1"/>
</dbReference>
<evidence type="ECO:0000256" key="1">
    <source>
        <dbReference type="ARBA" id="ARBA00005296"/>
    </source>
</evidence>
<organism evidence="5 6">
    <name type="scientific">Smittium simulii</name>
    <dbReference type="NCBI Taxonomy" id="133385"/>
    <lineage>
        <taxon>Eukaryota</taxon>
        <taxon>Fungi</taxon>
        <taxon>Fungi incertae sedis</taxon>
        <taxon>Zoopagomycota</taxon>
        <taxon>Kickxellomycotina</taxon>
        <taxon>Harpellomycetes</taxon>
        <taxon>Harpellales</taxon>
        <taxon>Legeriomycetaceae</taxon>
        <taxon>Smittium</taxon>
    </lineage>
</organism>
<gene>
    <name evidence="5" type="ORF">BB561_004364</name>
</gene>
<proteinExistence type="inferred from homology"/>
<comment type="similarity">
    <text evidence="1 2">Belongs to the NAC-beta family.</text>
</comment>
<name>A0A2T9YGS6_9FUNG</name>
<reference evidence="5 6" key="1">
    <citation type="journal article" date="2018" name="MBio">
        <title>Comparative Genomics Reveals the Core Gene Toolbox for the Fungus-Insect Symbiosis.</title>
        <authorList>
            <person name="Wang Y."/>
            <person name="Stata M."/>
            <person name="Wang W."/>
            <person name="Stajich J.E."/>
            <person name="White M.M."/>
            <person name="Moncalvo J.M."/>
        </authorList>
    </citation>
    <scope>NUCLEOTIDE SEQUENCE [LARGE SCALE GENOMIC DNA]</scope>
    <source>
        <strain evidence="5 6">SWE-8-4</strain>
    </source>
</reference>
<keyword evidence="2" id="KW-0805">Transcription regulation</keyword>
<dbReference type="Gene3D" id="2.20.70.30">
    <property type="entry name" value="Nascent polypeptide-associated complex domain"/>
    <property type="match status" value="1"/>
</dbReference>
<sequence>MNPEKLAQLQSQARIGGKGTPRRKVYKAPKSDSSSGLPEDKKLQSTLKRLNAQPLSGIDEVNMFRNDGKVIHFDKPSVSASAGANSFVISGASAVKEVDQLFPGILPQLGPENLDILQKLLKDFQEKNPAALSEGVDDDIPDLVQAVDDVDIQKSSEEVD</sequence>
<dbReference type="InterPro" id="IPR002715">
    <property type="entry name" value="Nas_poly-pep-assoc_cplx_dom"/>
</dbReference>
<dbReference type="InterPro" id="IPR039370">
    <property type="entry name" value="BTF3"/>
</dbReference>
<keyword evidence="2" id="KW-0804">Transcription</keyword>
<evidence type="ECO:0000313" key="6">
    <source>
        <dbReference type="Proteomes" id="UP000245383"/>
    </source>
</evidence>
<keyword evidence="6" id="KW-1185">Reference proteome</keyword>
<evidence type="ECO:0000313" key="5">
    <source>
        <dbReference type="EMBL" id="PVU91520.1"/>
    </source>
</evidence>
<comment type="subunit">
    <text evidence="2">Part of the nascent polypeptide-associated complex (NAC).</text>
</comment>
<protein>
    <recommendedName>
        <fullName evidence="2">Nascent polypeptide-associated complex subunit beta</fullName>
    </recommendedName>
</protein>
<evidence type="ECO:0000256" key="3">
    <source>
        <dbReference type="SAM" id="MobiDB-lite"/>
    </source>
</evidence>
<dbReference type="PANTHER" id="PTHR10351">
    <property type="entry name" value="TRANSCRIPTION FACTOR BTF3 FAMILY MEMBER"/>
    <property type="match status" value="1"/>
</dbReference>
<dbReference type="EMBL" id="MBFR01000197">
    <property type="protein sequence ID" value="PVU91520.1"/>
    <property type="molecule type" value="Genomic_DNA"/>
</dbReference>
<dbReference type="AlphaFoldDB" id="A0A2T9YGS6"/>
<evidence type="ECO:0000259" key="4">
    <source>
        <dbReference type="PROSITE" id="PS51151"/>
    </source>
</evidence>
<feature type="domain" description="NAC-A/B" evidence="4">
    <location>
        <begin position="37"/>
        <end position="102"/>
    </location>
</feature>
<dbReference type="CDD" id="cd22055">
    <property type="entry name" value="NAC_BTF3"/>
    <property type="match status" value="1"/>
</dbReference>
<dbReference type="GO" id="GO:0005854">
    <property type="term" value="C:nascent polypeptide-associated complex"/>
    <property type="evidence" value="ECO:0007669"/>
    <property type="project" value="UniProtKB-ARBA"/>
</dbReference>
<dbReference type="FunFam" id="2.20.70.30:FF:000001">
    <property type="entry name" value="Transcription factor BTF3 homolog"/>
    <property type="match status" value="1"/>
</dbReference>
<evidence type="ECO:0000256" key="2">
    <source>
        <dbReference type="RuleBase" id="RU361272"/>
    </source>
</evidence>
<dbReference type="PROSITE" id="PS51151">
    <property type="entry name" value="NAC_AB"/>
    <property type="match status" value="1"/>
</dbReference>
<dbReference type="Pfam" id="PF01849">
    <property type="entry name" value="NAC"/>
    <property type="match status" value="1"/>
</dbReference>
<dbReference type="Proteomes" id="UP000245383">
    <property type="component" value="Unassembled WGS sequence"/>
</dbReference>